<accession>A0A964FE62</accession>
<feature type="region of interest" description="Disordered" evidence="1">
    <location>
        <begin position="18"/>
        <end position="37"/>
    </location>
</feature>
<dbReference type="AlphaFoldDB" id="A0A964FE62"/>
<proteinExistence type="predicted"/>
<dbReference type="InterPro" id="IPR050052">
    <property type="entry name" value="ATP-dep_Clp_protease_ClpX"/>
</dbReference>
<reference evidence="3" key="1">
    <citation type="journal article" date="2021" name="Antonie Van Leeuwenhoek">
        <title>Draft genome and description of Waterburya agarophytonicola gen. nov. sp. nov. (Pleurocapsales, Cyanobacteria): a seaweed symbiont.</title>
        <authorList>
            <person name="Bonthond G."/>
            <person name="Shalygin S."/>
            <person name="Bayer T."/>
            <person name="Weinberger F."/>
        </authorList>
    </citation>
    <scope>NUCLEOTIDE SEQUENCE</scope>
    <source>
        <strain evidence="3">KI4</strain>
    </source>
</reference>
<feature type="domain" description="AAA+ ATPase" evidence="2">
    <location>
        <begin position="100"/>
        <end position="221"/>
    </location>
</feature>
<name>A0A964FE62_9CYAN</name>
<evidence type="ECO:0000313" key="3">
    <source>
        <dbReference type="EMBL" id="MCC0175512.1"/>
    </source>
</evidence>
<organism evidence="3 4">
    <name type="scientific">Waterburya agarophytonicola KI4</name>
    <dbReference type="NCBI Taxonomy" id="2874699"/>
    <lineage>
        <taxon>Bacteria</taxon>
        <taxon>Bacillati</taxon>
        <taxon>Cyanobacteriota</taxon>
        <taxon>Cyanophyceae</taxon>
        <taxon>Pleurocapsales</taxon>
        <taxon>Hyellaceae</taxon>
        <taxon>Waterburya</taxon>
        <taxon>Waterburya agarophytonicola</taxon>
    </lineage>
</organism>
<comment type="caution">
    <text evidence="3">The sequence shown here is derived from an EMBL/GenBank/DDBJ whole genome shotgun (WGS) entry which is preliminary data.</text>
</comment>
<sequence>MSEETPAEKLKRLLAEQKAAREAQTKTTTELKEETETADETIVTPIQYTPREIVAYLDSFVRGQAIAKRTLALAVYQHYLGLSLKETKQNTETSFKLPFGSQHTLLIGNSGCGKSYLVKLLAQLLDVPFFSISAANLVPAGCPHGFSINDVIESLYMSTNKNLAQTQKAIVFIDEIDKIHLKGDLKHDAFIQGIQDALLTTLDGSPVNISATGHRFMPTSSRIDVNTTGILFICAGAFAGLSEIIQYRRSQNQKTTMGFDLGNNSERQEIASSSDSQILKYVETEDLVTYGLIPEFIGRFTSISVLDTLNSDDLIEILLNSQDSILQKKKNLFNFYGIELVIDRAALNAIAIIKRNKILWYPRDNAEIIL</sequence>
<dbReference type="InterPro" id="IPR003593">
    <property type="entry name" value="AAA+_ATPase"/>
</dbReference>
<dbReference type="EMBL" id="JADWDC010000002">
    <property type="protein sequence ID" value="MCC0175512.1"/>
    <property type="molecule type" value="Genomic_DNA"/>
</dbReference>
<dbReference type="PANTHER" id="PTHR48102:SF7">
    <property type="entry name" value="ATP-DEPENDENT CLP PROTEASE ATP-BINDING SUBUNIT CLPX-LIKE, MITOCHONDRIAL"/>
    <property type="match status" value="1"/>
</dbReference>
<dbReference type="Pfam" id="PF07724">
    <property type="entry name" value="AAA_2"/>
    <property type="match status" value="1"/>
</dbReference>
<evidence type="ECO:0000313" key="4">
    <source>
        <dbReference type="Proteomes" id="UP000729733"/>
    </source>
</evidence>
<dbReference type="InterPro" id="IPR003959">
    <property type="entry name" value="ATPase_AAA_core"/>
</dbReference>
<gene>
    <name evidence="3" type="ORF">I4641_00765</name>
</gene>
<protein>
    <submittedName>
        <fullName evidence="3">AAA family ATPase</fullName>
    </submittedName>
</protein>
<dbReference type="InterPro" id="IPR027417">
    <property type="entry name" value="P-loop_NTPase"/>
</dbReference>
<dbReference type="SUPFAM" id="SSF52540">
    <property type="entry name" value="P-loop containing nucleoside triphosphate hydrolases"/>
    <property type="match status" value="1"/>
</dbReference>
<dbReference type="GO" id="GO:0051603">
    <property type="term" value="P:proteolysis involved in protein catabolic process"/>
    <property type="evidence" value="ECO:0007669"/>
    <property type="project" value="TreeGrafter"/>
</dbReference>
<dbReference type="Gene3D" id="3.40.50.300">
    <property type="entry name" value="P-loop containing nucleotide triphosphate hydrolases"/>
    <property type="match status" value="1"/>
</dbReference>
<dbReference type="GO" id="GO:0016887">
    <property type="term" value="F:ATP hydrolysis activity"/>
    <property type="evidence" value="ECO:0007669"/>
    <property type="project" value="InterPro"/>
</dbReference>
<dbReference type="Gene3D" id="1.10.8.60">
    <property type="match status" value="1"/>
</dbReference>
<evidence type="ECO:0000259" key="2">
    <source>
        <dbReference type="SMART" id="SM00382"/>
    </source>
</evidence>
<evidence type="ECO:0000256" key="1">
    <source>
        <dbReference type="SAM" id="MobiDB-lite"/>
    </source>
</evidence>
<keyword evidence="4" id="KW-1185">Reference proteome</keyword>
<dbReference type="Proteomes" id="UP000729733">
    <property type="component" value="Unassembled WGS sequence"/>
</dbReference>
<dbReference type="PANTHER" id="PTHR48102">
    <property type="entry name" value="ATP-DEPENDENT CLP PROTEASE ATP-BINDING SUBUNIT CLPX-LIKE, MITOCHONDRIAL-RELATED"/>
    <property type="match status" value="1"/>
</dbReference>
<feature type="compositionally biased region" description="Basic and acidic residues" evidence="1">
    <location>
        <begin position="18"/>
        <end position="35"/>
    </location>
</feature>
<dbReference type="RefSeq" id="WP_229638515.1">
    <property type="nucleotide sequence ID" value="NZ_JADWDC010000002.1"/>
</dbReference>
<dbReference type="SMART" id="SM00382">
    <property type="entry name" value="AAA"/>
    <property type="match status" value="1"/>
</dbReference>
<dbReference type="GO" id="GO:0005524">
    <property type="term" value="F:ATP binding"/>
    <property type="evidence" value="ECO:0007669"/>
    <property type="project" value="InterPro"/>
</dbReference>